<reference evidence="2 3" key="1">
    <citation type="submission" date="2016-10" db="EMBL/GenBank/DDBJ databases">
        <authorList>
            <person name="de Groot N.N."/>
        </authorList>
    </citation>
    <scope>NUCLEOTIDE SEQUENCE [LARGE SCALE GENOMIC DNA]</scope>
    <source>
        <strain evidence="2 3">DSM 8537</strain>
    </source>
</reference>
<evidence type="ECO:0000256" key="1">
    <source>
        <dbReference type="SAM" id="MobiDB-lite"/>
    </source>
</evidence>
<dbReference type="Proteomes" id="UP000183635">
    <property type="component" value="Unassembled WGS sequence"/>
</dbReference>
<sequence>MEDFVPSFGAARQLCSRPVPAEESARDPAEPAASDIADAVQGTSRLYGACSVETYRAAGALHAAHRDAEGFLDAVDGFATPAFWRRDLAVKSWIYDRREAEHAPGRDMDSVRVFYHAGHGRMDDRGSFHLPMGALWAGADDCLSSERMRFGGDALRYLFWSASQSLRVEAGHSPLQSWGLANAGLRMLFGFESICWDSGQYGRNFWRHWRMGKTFSQSWLDGCWDVSADQSPAVAACAGSRDEALALLFGERRFRAAPASGACWAWRWHAPAPLFQREPALVQPPAAFSAVRLVPVTEDRALAQEVLSRIGADPALMRRQDDGAVSVRRDHCRFQRLADGRILLELEPSRPGDQPRMPLQRRALVGRARSALRSYGFLQTDCELLFDRVSLAMSATASLRRPEEAATESLDEIVVQFRQAIGGVPVLAPDAGSLRLTMRPDGTVLRVESTLRRVAERMPARAHRNGLPDDPPSPAGAPPGTEPPAIPQILAQRSARLMRDLAARGAAPLNLTVLPGTIEIGYGIRSNTARLVARKAIEIECRRGFRKRYWIQSDLGD</sequence>
<name>A0A1I2Y2J7_9RHOB</name>
<dbReference type="STRING" id="34004.SAMN04488021_10310"/>
<feature type="compositionally biased region" description="Pro residues" evidence="1">
    <location>
        <begin position="469"/>
        <end position="486"/>
    </location>
</feature>
<accession>A0A1I2Y2J7</accession>
<gene>
    <name evidence="2" type="ORF">SAMN04488021_10310</name>
</gene>
<organism evidence="2 3">
    <name type="scientific">Paracoccus aminovorans</name>
    <dbReference type="NCBI Taxonomy" id="34004"/>
    <lineage>
        <taxon>Bacteria</taxon>
        <taxon>Pseudomonadati</taxon>
        <taxon>Pseudomonadota</taxon>
        <taxon>Alphaproteobacteria</taxon>
        <taxon>Rhodobacterales</taxon>
        <taxon>Paracoccaceae</taxon>
        <taxon>Paracoccus</taxon>
    </lineage>
</organism>
<protein>
    <submittedName>
        <fullName evidence="2">Uncharacterized protein</fullName>
    </submittedName>
</protein>
<evidence type="ECO:0000313" key="3">
    <source>
        <dbReference type="Proteomes" id="UP000183635"/>
    </source>
</evidence>
<keyword evidence="3" id="KW-1185">Reference proteome</keyword>
<dbReference type="Pfam" id="PF19872">
    <property type="entry name" value="DUF6345"/>
    <property type="match status" value="1"/>
</dbReference>
<dbReference type="InterPro" id="IPR045926">
    <property type="entry name" value="DUF6345"/>
</dbReference>
<feature type="region of interest" description="Disordered" evidence="1">
    <location>
        <begin position="458"/>
        <end position="486"/>
    </location>
</feature>
<dbReference type="EMBL" id="FOPU01000003">
    <property type="protein sequence ID" value="SFH19872.1"/>
    <property type="molecule type" value="Genomic_DNA"/>
</dbReference>
<dbReference type="OrthoDB" id="7757946at2"/>
<evidence type="ECO:0000313" key="2">
    <source>
        <dbReference type="EMBL" id="SFH19872.1"/>
    </source>
</evidence>
<dbReference type="RefSeq" id="WP_074966162.1">
    <property type="nucleotide sequence ID" value="NZ_CBCRYP010000004.1"/>
</dbReference>
<proteinExistence type="predicted"/>
<dbReference type="AlphaFoldDB" id="A0A1I2Y2J7"/>